<proteinExistence type="predicted"/>
<comment type="caution">
    <text evidence="1">The sequence shown here is derived from an EMBL/GenBank/DDBJ whole genome shotgun (WGS) entry which is preliminary data.</text>
</comment>
<reference evidence="1" key="1">
    <citation type="submission" date="2021-02" db="EMBL/GenBank/DDBJ databases">
        <authorList>
            <person name="Dougan E. K."/>
            <person name="Rhodes N."/>
            <person name="Thang M."/>
            <person name="Chan C."/>
        </authorList>
    </citation>
    <scope>NUCLEOTIDE SEQUENCE</scope>
</reference>
<organism evidence="1 2">
    <name type="scientific">Symbiodinium pilosum</name>
    <name type="common">Dinoflagellate</name>
    <dbReference type="NCBI Taxonomy" id="2952"/>
    <lineage>
        <taxon>Eukaryota</taxon>
        <taxon>Sar</taxon>
        <taxon>Alveolata</taxon>
        <taxon>Dinophyceae</taxon>
        <taxon>Suessiales</taxon>
        <taxon>Symbiodiniaceae</taxon>
        <taxon>Symbiodinium</taxon>
    </lineage>
</organism>
<protein>
    <submittedName>
        <fullName evidence="1">Uncharacterized protein</fullName>
    </submittedName>
</protein>
<accession>A0A812WSD2</accession>
<evidence type="ECO:0000313" key="2">
    <source>
        <dbReference type="Proteomes" id="UP000649617"/>
    </source>
</evidence>
<feature type="non-terminal residue" evidence="1">
    <location>
        <position position="1"/>
    </location>
</feature>
<dbReference type="EMBL" id="CAJNIZ010044360">
    <property type="protein sequence ID" value="CAE7686118.1"/>
    <property type="molecule type" value="Genomic_DNA"/>
</dbReference>
<dbReference type="AlphaFoldDB" id="A0A812WSD2"/>
<sequence length="79" mass="8068">DAVPTITMPSSPKGTVIVQSVSRPQSPEKVQIFASHVEPVDIPEAGHTAESEDSAAATAAAAASWIRASGQDATRSLSP</sequence>
<evidence type="ECO:0000313" key="1">
    <source>
        <dbReference type="EMBL" id="CAE7686118.1"/>
    </source>
</evidence>
<keyword evidence="2" id="KW-1185">Reference proteome</keyword>
<feature type="non-terminal residue" evidence="1">
    <location>
        <position position="79"/>
    </location>
</feature>
<dbReference type="Proteomes" id="UP000649617">
    <property type="component" value="Unassembled WGS sequence"/>
</dbReference>
<gene>
    <name evidence="1" type="ORF">SPIL2461_LOCUS19193</name>
</gene>
<name>A0A812WSD2_SYMPI</name>